<dbReference type="SUPFAM" id="SSF81606">
    <property type="entry name" value="PP2C-like"/>
    <property type="match status" value="1"/>
</dbReference>
<evidence type="ECO:0000313" key="7">
    <source>
        <dbReference type="EMBL" id="ONK75520.1"/>
    </source>
</evidence>
<evidence type="ECO:0000256" key="1">
    <source>
        <dbReference type="ARBA" id="ARBA00047761"/>
    </source>
</evidence>
<keyword evidence="3" id="KW-0479">Metal-binding</keyword>
<name>A0A5P1FG30_ASPOF</name>
<dbReference type="EC" id="3.1.3.16" evidence="3"/>
<dbReference type="GO" id="GO:0004722">
    <property type="term" value="F:protein serine/threonine phosphatase activity"/>
    <property type="evidence" value="ECO:0007669"/>
    <property type="project" value="UniProtKB-EC"/>
</dbReference>
<evidence type="ECO:0000313" key="8">
    <source>
        <dbReference type="Proteomes" id="UP000243459"/>
    </source>
</evidence>
<evidence type="ECO:0000256" key="3">
    <source>
        <dbReference type="RuleBase" id="RU366020"/>
    </source>
</evidence>
<dbReference type="GO" id="GO:0046872">
    <property type="term" value="F:metal ion binding"/>
    <property type="evidence" value="ECO:0007669"/>
    <property type="project" value="UniProtKB-UniRule"/>
</dbReference>
<keyword evidence="3" id="KW-0464">Manganese</keyword>
<comment type="cofactor">
    <cofactor evidence="3">
        <name>Mn(2+)</name>
        <dbReference type="ChEBI" id="CHEBI:29035"/>
    </cofactor>
</comment>
<evidence type="ECO:0000256" key="5">
    <source>
        <dbReference type="SAM" id="SignalP"/>
    </source>
</evidence>
<feature type="signal peptide" evidence="5">
    <location>
        <begin position="1"/>
        <end position="24"/>
    </location>
</feature>
<dbReference type="InterPro" id="IPR036457">
    <property type="entry name" value="PPM-type-like_dom_sf"/>
</dbReference>
<evidence type="ECO:0000256" key="2">
    <source>
        <dbReference type="ARBA" id="ARBA00048336"/>
    </source>
</evidence>
<comment type="catalytic activity">
    <reaction evidence="1 3">
        <text>O-phospho-L-seryl-[protein] + H2O = L-seryl-[protein] + phosphate</text>
        <dbReference type="Rhea" id="RHEA:20629"/>
        <dbReference type="Rhea" id="RHEA-COMP:9863"/>
        <dbReference type="Rhea" id="RHEA-COMP:11604"/>
        <dbReference type="ChEBI" id="CHEBI:15377"/>
        <dbReference type="ChEBI" id="CHEBI:29999"/>
        <dbReference type="ChEBI" id="CHEBI:43474"/>
        <dbReference type="ChEBI" id="CHEBI:83421"/>
        <dbReference type="EC" id="3.1.3.16"/>
    </reaction>
</comment>
<feature type="region of interest" description="Disordered" evidence="4">
    <location>
        <begin position="208"/>
        <end position="280"/>
    </location>
</feature>
<dbReference type="InterPro" id="IPR039123">
    <property type="entry name" value="PPTC7"/>
</dbReference>
<protein>
    <recommendedName>
        <fullName evidence="3">Protein phosphatase</fullName>
        <ecNumber evidence="3">3.1.3.16</ecNumber>
    </recommendedName>
</protein>
<dbReference type="Pfam" id="PF13672">
    <property type="entry name" value="PP2C_2"/>
    <property type="match status" value="1"/>
</dbReference>
<dbReference type="PANTHER" id="PTHR12320">
    <property type="entry name" value="PROTEIN PHOSPHATASE 2C"/>
    <property type="match status" value="1"/>
</dbReference>
<dbReference type="Gene3D" id="3.60.40.10">
    <property type="entry name" value="PPM-type phosphatase domain"/>
    <property type="match status" value="1"/>
</dbReference>
<dbReference type="Proteomes" id="UP000243459">
    <property type="component" value="Chromosome 3"/>
</dbReference>
<keyword evidence="5" id="KW-0732">Signal</keyword>
<organism evidence="7 8">
    <name type="scientific">Asparagus officinalis</name>
    <name type="common">Garden asparagus</name>
    <dbReference type="NCBI Taxonomy" id="4686"/>
    <lineage>
        <taxon>Eukaryota</taxon>
        <taxon>Viridiplantae</taxon>
        <taxon>Streptophyta</taxon>
        <taxon>Embryophyta</taxon>
        <taxon>Tracheophyta</taxon>
        <taxon>Spermatophyta</taxon>
        <taxon>Magnoliopsida</taxon>
        <taxon>Liliopsida</taxon>
        <taxon>Asparagales</taxon>
        <taxon>Asparagaceae</taxon>
        <taxon>Asparagoideae</taxon>
        <taxon>Asparagus</taxon>
    </lineage>
</organism>
<feature type="compositionally biased region" description="Basic and acidic residues" evidence="4">
    <location>
        <begin position="213"/>
        <end position="225"/>
    </location>
</feature>
<accession>A0A5P1FG30</accession>
<keyword evidence="3" id="KW-0378">Hydrolase</keyword>
<reference evidence="8" key="1">
    <citation type="journal article" date="2017" name="Nat. Commun.">
        <title>The asparagus genome sheds light on the origin and evolution of a young Y chromosome.</title>
        <authorList>
            <person name="Harkess A."/>
            <person name="Zhou J."/>
            <person name="Xu C."/>
            <person name="Bowers J.E."/>
            <person name="Van der Hulst R."/>
            <person name="Ayyampalayam S."/>
            <person name="Mercati F."/>
            <person name="Riccardi P."/>
            <person name="McKain M.R."/>
            <person name="Kakrana A."/>
            <person name="Tang H."/>
            <person name="Ray J."/>
            <person name="Groenendijk J."/>
            <person name="Arikit S."/>
            <person name="Mathioni S.M."/>
            <person name="Nakano M."/>
            <person name="Shan H."/>
            <person name="Telgmann-Rauber A."/>
            <person name="Kanno A."/>
            <person name="Yue Z."/>
            <person name="Chen H."/>
            <person name="Li W."/>
            <person name="Chen Y."/>
            <person name="Xu X."/>
            <person name="Zhang Y."/>
            <person name="Luo S."/>
            <person name="Chen H."/>
            <person name="Gao J."/>
            <person name="Mao Z."/>
            <person name="Pires J.C."/>
            <person name="Luo M."/>
            <person name="Kudrna D."/>
            <person name="Wing R.A."/>
            <person name="Meyers B.C."/>
            <person name="Yi K."/>
            <person name="Kong H."/>
            <person name="Lavrijsen P."/>
            <person name="Sunseri F."/>
            <person name="Falavigna A."/>
            <person name="Ye Y."/>
            <person name="Leebens-Mack J.H."/>
            <person name="Chen G."/>
        </authorList>
    </citation>
    <scope>NUCLEOTIDE SEQUENCE [LARGE SCALE GENOMIC DNA]</scope>
    <source>
        <strain evidence="8">cv. DH0086</strain>
    </source>
</reference>
<dbReference type="EMBL" id="CM007383">
    <property type="protein sequence ID" value="ONK75520.1"/>
    <property type="molecule type" value="Genomic_DNA"/>
</dbReference>
<dbReference type="PANTHER" id="PTHR12320:SF1">
    <property type="entry name" value="PROTEIN PHOSPHATASE PTC7 HOMOLOG"/>
    <property type="match status" value="1"/>
</dbReference>
<keyword evidence="3" id="KW-0460">Magnesium</keyword>
<dbReference type="PROSITE" id="PS51746">
    <property type="entry name" value="PPM_2"/>
    <property type="match status" value="1"/>
</dbReference>
<dbReference type="SMART" id="SM00332">
    <property type="entry name" value="PP2Cc"/>
    <property type="match status" value="1"/>
</dbReference>
<comment type="catalytic activity">
    <reaction evidence="2 3">
        <text>O-phospho-L-threonyl-[protein] + H2O = L-threonyl-[protein] + phosphate</text>
        <dbReference type="Rhea" id="RHEA:47004"/>
        <dbReference type="Rhea" id="RHEA-COMP:11060"/>
        <dbReference type="Rhea" id="RHEA-COMP:11605"/>
        <dbReference type="ChEBI" id="CHEBI:15377"/>
        <dbReference type="ChEBI" id="CHEBI:30013"/>
        <dbReference type="ChEBI" id="CHEBI:43474"/>
        <dbReference type="ChEBI" id="CHEBI:61977"/>
        <dbReference type="EC" id="3.1.3.16"/>
    </reaction>
</comment>
<dbReference type="SMART" id="SM00331">
    <property type="entry name" value="PP2C_SIG"/>
    <property type="match status" value="1"/>
</dbReference>
<evidence type="ECO:0000259" key="6">
    <source>
        <dbReference type="PROSITE" id="PS51746"/>
    </source>
</evidence>
<comment type="similarity">
    <text evidence="3">Belongs to the PP2C family.</text>
</comment>
<keyword evidence="8" id="KW-1185">Reference proteome</keyword>
<sequence length="638" mass="69003">MMTMMEIRFLLLLLLLLLVVLTEGLVAECSDGSVIFRFADAEDPKRVKELRESRDGEFGERMEGAGGSEVLDREFGVESRDSDVEMGASGSDAVSEKEMGLVGSKMCLESENLDGIEVLGRNDALTEKGTGLEVESEIGSLERDQGTGLKVESETGLMERDQGCLLEVEPESDSLERDQETEMDSMRVCEEHEQVKTSQVCVDEEEEVEESMGGDRKEHITRVETVDGSPENGEASIELESRGSAESGQEIQGKGMPWDEISEEEKSSAVGVEQKGQSSDDLLLTEEVSTLVEGDNFRVPVSEVCVEQLDDVLVSTERLEDDSEASEVSLTVVADLDMDAESSSTPIEENAEEKDTAGTSDMVSVVEHADQKNGDANSEEPARVRTIAVPTLFLCSGAAILPHPSKASTGGEDAYFVACKNWFGVADGVGQWSLEGINAGLYARELMDNCAKIVSECAGLPETRPDQVLVKSAAEARSPGSSTVLVAYFDGQVLHVANIGDSGFLLIRNGTVHKRSTPMVYGFNFPLQIERGDDPSRLIQSYTIDLDEGDVIVTATDGLFDNLYEQEVEAIVNESLQTNLKSVEIAEILALKAQEVGRSASVRSPFSDAAHIAGYPTFVGGKLDDVTVVVSIVQRSRT</sequence>
<evidence type="ECO:0000256" key="4">
    <source>
        <dbReference type="SAM" id="MobiDB-lite"/>
    </source>
</evidence>
<dbReference type="AlphaFoldDB" id="A0A5P1FG30"/>
<comment type="cofactor">
    <cofactor evidence="3">
        <name>Mg(2+)</name>
        <dbReference type="ChEBI" id="CHEBI:18420"/>
    </cofactor>
</comment>
<feature type="chain" id="PRO_5024312202" description="Protein phosphatase" evidence="5">
    <location>
        <begin position="25"/>
        <end position="638"/>
    </location>
</feature>
<feature type="domain" description="PPM-type phosphatase" evidence="6">
    <location>
        <begin position="398"/>
        <end position="633"/>
    </location>
</feature>
<dbReference type="InterPro" id="IPR001932">
    <property type="entry name" value="PPM-type_phosphatase-like_dom"/>
</dbReference>
<keyword evidence="3" id="KW-0904">Protein phosphatase</keyword>
<dbReference type="Gramene" id="ONK75520">
    <property type="protein sequence ID" value="ONK75520"/>
    <property type="gene ID" value="A4U43_C03F17750"/>
</dbReference>
<feature type="region of interest" description="Disordered" evidence="4">
    <location>
        <begin position="339"/>
        <end position="359"/>
    </location>
</feature>
<proteinExistence type="inferred from homology"/>
<gene>
    <name evidence="7" type="ORF">A4U43_C03F17750</name>
</gene>
<feature type="region of interest" description="Disordered" evidence="4">
    <location>
        <begin position="76"/>
        <end position="95"/>
    </location>
</feature>